<accession>A0A1D8PTG1</accession>
<reference evidence="3 4" key="1">
    <citation type="journal article" date="2004" name="Proc. Natl. Acad. Sci. U.S.A.">
        <title>The diploid genome sequence of Candida albicans.</title>
        <authorList>
            <person name="Jones T."/>
            <person name="Federspiel N.A."/>
            <person name="Chibana H."/>
            <person name="Dungan J."/>
            <person name="Kalman S."/>
            <person name="Magee B.B."/>
            <person name="Newport G."/>
            <person name="Thorstenson Y.R."/>
            <person name="Agabian N."/>
            <person name="Magee P.T."/>
            <person name="Davis R.W."/>
            <person name="Scherer S."/>
        </authorList>
    </citation>
    <scope>NUCLEOTIDE SEQUENCE [LARGE SCALE GENOMIC DNA]</scope>
    <source>
        <strain evidence="4">SC5314 / ATCC MYA-2876</strain>
    </source>
</reference>
<evidence type="ECO:0000313" key="3">
    <source>
        <dbReference type="EMBL" id="AOW31409.1"/>
    </source>
</evidence>
<dbReference type="EMBL" id="CP017630">
    <property type="protein sequence ID" value="AOW31409.1"/>
    <property type="molecule type" value="Genomic_DNA"/>
</dbReference>
<organism evidence="3 4">
    <name type="scientific">Candida albicans (strain SC5314 / ATCC MYA-2876)</name>
    <name type="common">Yeast</name>
    <dbReference type="NCBI Taxonomy" id="237561"/>
    <lineage>
        <taxon>Eukaryota</taxon>
        <taxon>Fungi</taxon>
        <taxon>Dikarya</taxon>
        <taxon>Ascomycota</taxon>
        <taxon>Saccharomycotina</taxon>
        <taxon>Pichiomycetes</taxon>
        <taxon>Debaryomycetaceae</taxon>
        <taxon>Candida/Lodderomyces clade</taxon>
        <taxon>Candida</taxon>
    </lineage>
</organism>
<feature type="region of interest" description="Disordered" evidence="1">
    <location>
        <begin position="144"/>
        <end position="239"/>
    </location>
</feature>
<dbReference type="CGD" id="CAL0000200769">
    <property type="gene designation" value="orf19.7684"/>
</dbReference>
<feature type="compositionally biased region" description="Low complexity" evidence="1">
    <location>
        <begin position="14"/>
        <end position="35"/>
    </location>
</feature>
<dbReference type="RefSeq" id="XP_710175.2">
    <property type="nucleotide sequence ID" value="XM_705083.2"/>
</dbReference>
<feature type="compositionally biased region" description="Basic and acidic residues" evidence="1">
    <location>
        <begin position="217"/>
        <end position="228"/>
    </location>
</feature>
<dbReference type="GeneID" id="3648227"/>
<feature type="compositionally biased region" description="Gly residues" evidence="1">
    <location>
        <begin position="1"/>
        <end position="13"/>
    </location>
</feature>
<feature type="compositionally biased region" description="Polar residues" evidence="1">
    <location>
        <begin position="229"/>
        <end position="239"/>
    </location>
</feature>
<reference evidence="3 4" key="2">
    <citation type="journal article" date="2007" name="Genome Biol.">
        <title>Assembly of the Candida albicans genome into sixteen supercontigs aligned on the eight chromosomes.</title>
        <authorList>
            <person name="van het Hoog M."/>
            <person name="Rast T.J."/>
            <person name="Martchenko M."/>
            <person name="Grindle S."/>
            <person name="Dignard D."/>
            <person name="Hogues H."/>
            <person name="Cuomo C."/>
            <person name="Berriman M."/>
            <person name="Scherer S."/>
            <person name="Magee B.B."/>
            <person name="Whiteway M."/>
            <person name="Chibana H."/>
            <person name="Nantel A."/>
            <person name="Magee P.T."/>
        </authorList>
    </citation>
    <scope>GENOME REANNOTATION</scope>
    <source>
        <strain evidence="4">SC5314 / ATCC MYA-2876</strain>
    </source>
</reference>
<protein>
    <submittedName>
        <fullName evidence="3">Uncharacterized protein</fullName>
    </submittedName>
</protein>
<name>A0A1D8PTG1_CANAL</name>
<gene>
    <name evidence="3" type="ordered locus">CAALFM_CR07140CA</name>
    <name evidence="2" type="ordered locus">orf19.7684</name>
</gene>
<feature type="compositionally biased region" description="Polar residues" evidence="1">
    <location>
        <begin position="54"/>
        <end position="64"/>
    </location>
</feature>
<dbReference type="InParanoid" id="A0A1D8PTG1"/>
<feature type="compositionally biased region" description="Polar residues" evidence="1">
    <location>
        <begin position="160"/>
        <end position="201"/>
    </location>
</feature>
<dbReference type="OrthoDB" id="4027761at2759"/>
<proteinExistence type="predicted"/>
<feature type="compositionally biased region" description="Polar residues" evidence="1">
    <location>
        <begin position="36"/>
        <end position="47"/>
    </location>
</feature>
<feature type="region of interest" description="Disordered" evidence="1">
    <location>
        <begin position="1"/>
        <end position="124"/>
    </location>
</feature>
<dbReference type="Proteomes" id="UP000000559">
    <property type="component" value="Chromosome R"/>
</dbReference>
<evidence type="ECO:0000313" key="2">
    <source>
        <dbReference type="CGD" id="CAL0000200769"/>
    </source>
</evidence>
<dbReference type="STRING" id="237561.A0A1D8PTG1"/>
<dbReference type="KEGG" id="cal:CAALFM_CR07140CA"/>
<feature type="compositionally biased region" description="Low complexity" evidence="1">
    <location>
        <begin position="70"/>
        <end position="84"/>
    </location>
</feature>
<dbReference type="VEuPathDB" id="FungiDB:CR_07140C_A"/>
<reference evidence="3 4" key="3">
    <citation type="journal article" date="2013" name="Genome Biol.">
        <title>Assembly of a phased diploid Candida albicans genome facilitates allele-specific measurements and provides a simple model for repeat and indel structure.</title>
        <authorList>
            <person name="Muzzey D."/>
            <person name="Schwartz K."/>
            <person name="Weissman J.S."/>
            <person name="Sherlock G."/>
        </authorList>
    </citation>
    <scope>NUCLEOTIDE SEQUENCE [LARGE SCALE GENOMIC DNA]</scope>
    <source>
        <strain evidence="4">SC5314 / ATCC MYA-2876</strain>
    </source>
</reference>
<dbReference type="AlphaFoldDB" id="A0A1D8PTG1"/>
<evidence type="ECO:0000256" key="1">
    <source>
        <dbReference type="SAM" id="MobiDB-lite"/>
    </source>
</evidence>
<evidence type="ECO:0000313" key="4">
    <source>
        <dbReference type="Proteomes" id="UP000000559"/>
    </source>
</evidence>
<keyword evidence="4" id="KW-1185">Reference proteome</keyword>
<sequence>MYGRSRGYGGYRSGYGSSPYEYGSSSSYGRTGSSSNKYNKQTYPKSSQQQQQQGAPTYKQTSYKPQYAKQTYSQTPSSQQYAQADRGKSKNYKPTTPSNQYKKKTVNKTVNVNQQPRRSRRGLGGFRSMWHIPMIFMFWRGFSRNRHQPQPQPQPQPQQNEPINITNMNYPSSPENTTAPVQHSQPGTNNTEESLPRSSQIIKPEQDETQSVSSYHSAEEEKKVDSYDNNKVPQVPTQD</sequence>